<evidence type="ECO:0000313" key="11">
    <source>
        <dbReference type="EMBL" id="TBL75186.1"/>
    </source>
</evidence>
<feature type="domain" description="HTH araC/xylS-type" evidence="9">
    <location>
        <begin position="143"/>
        <end position="242"/>
    </location>
</feature>
<dbReference type="GO" id="GO:0003700">
    <property type="term" value="F:DNA-binding transcription factor activity"/>
    <property type="evidence" value="ECO:0007669"/>
    <property type="project" value="InterPro"/>
</dbReference>
<keyword evidence="4" id="KW-0902">Two-component regulatory system</keyword>
<dbReference type="InterPro" id="IPR020449">
    <property type="entry name" value="Tscrpt_reg_AraC-type_HTH"/>
</dbReference>
<dbReference type="Gene3D" id="1.10.10.60">
    <property type="entry name" value="Homeodomain-like"/>
    <property type="match status" value="2"/>
</dbReference>
<keyword evidence="6" id="KW-0238">DNA-binding</keyword>
<dbReference type="GO" id="GO:0005737">
    <property type="term" value="C:cytoplasm"/>
    <property type="evidence" value="ECO:0007669"/>
    <property type="project" value="UniProtKB-SubCell"/>
</dbReference>
<dbReference type="SUPFAM" id="SSF52172">
    <property type="entry name" value="CheY-like"/>
    <property type="match status" value="1"/>
</dbReference>
<name>A0A4Q9DKC5_9BACL</name>
<evidence type="ECO:0000256" key="3">
    <source>
        <dbReference type="ARBA" id="ARBA00022553"/>
    </source>
</evidence>
<evidence type="ECO:0000256" key="4">
    <source>
        <dbReference type="ARBA" id="ARBA00023012"/>
    </source>
</evidence>
<evidence type="ECO:0000256" key="2">
    <source>
        <dbReference type="ARBA" id="ARBA00022490"/>
    </source>
</evidence>
<evidence type="ECO:0000256" key="7">
    <source>
        <dbReference type="ARBA" id="ARBA00023163"/>
    </source>
</evidence>
<feature type="modified residue" description="4-aspartylphosphate" evidence="8">
    <location>
        <position position="55"/>
    </location>
</feature>
<comment type="subcellular location">
    <subcellularLocation>
        <location evidence="1">Cytoplasm</location>
    </subcellularLocation>
</comment>
<evidence type="ECO:0000313" key="12">
    <source>
        <dbReference type="Proteomes" id="UP000293142"/>
    </source>
</evidence>
<feature type="domain" description="Response regulatory" evidence="10">
    <location>
        <begin position="3"/>
        <end position="120"/>
    </location>
</feature>
<dbReference type="PROSITE" id="PS01124">
    <property type="entry name" value="HTH_ARAC_FAMILY_2"/>
    <property type="match status" value="1"/>
</dbReference>
<dbReference type="PANTHER" id="PTHR42713">
    <property type="entry name" value="HISTIDINE KINASE-RELATED"/>
    <property type="match status" value="1"/>
</dbReference>
<dbReference type="Pfam" id="PF12833">
    <property type="entry name" value="HTH_18"/>
    <property type="match status" value="1"/>
</dbReference>
<evidence type="ECO:0000256" key="6">
    <source>
        <dbReference type="ARBA" id="ARBA00023125"/>
    </source>
</evidence>
<dbReference type="InterPro" id="IPR001789">
    <property type="entry name" value="Sig_transdc_resp-reg_receiver"/>
</dbReference>
<keyword evidence="2" id="KW-0963">Cytoplasm</keyword>
<dbReference type="PRINTS" id="PR00032">
    <property type="entry name" value="HTHARAC"/>
</dbReference>
<keyword evidence="12" id="KW-1185">Reference proteome</keyword>
<dbReference type="SUPFAM" id="SSF46689">
    <property type="entry name" value="Homeodomain-like"/>
    <property type="match status" value="1"/>
</dbReference>
<dbReference type="SMART" id="SM00342">
    <property type="entry name" value="HTH_ARAC"/>
    <property type="match status" value="1"/>
</dbReference>
<dbReference type="InterPro" id="IPR018060">
    <property type="entry name" value="HTH_AraC"/>
</dbReference>
<dbReference type="CDD" id="cd17536">
    <property type="entry name" value="REC_YesN-like"/>
    <property type="match status" value="1"/>
</dbReference>
<organism evidence="11 12">
    <name type="scientific">Paenibacillus thalictri</name>
    <dbReference type="NCBI Taxonomy" id="2527873"/>
    <lineage>
        <taxon>Bacteria</taxon>
        <taxon>Bacillati</taxon>
        <taxon>Bacillota</taxon>
        <taxon>Bacilli</taxon>
        <taxon>Bacillales</taxon>
        <taxon>Paenibacillaceae</taxon>
        <taxon>Paenibacillus</taxon>
    </lineage>
</organism>
<dbReference type="GO" id="GO:0043565">
    <property type="term" value="F:sequence-specific DNA binding"/>
    <property type="evidence" value="ECO:0007669"/>
    <property type="project" value="InterPro"/>
</dbReference>
<evidence type="ECO:0000256" key="5">
    <source>
        <dbReference type="ARBA" id="ARBA00023015"/>
    </source>
</evidence>
<keyword evidence="7" id="KW-0804">Transcription</keyword>
<sequence>MYKLIIVDDESKIRLGLEKHYPWAELGFEVVGSFPNGQAALDYLYDHPVDVVLSDVRMPVLLGTELARCIREQGLSPIVVFLSGYADFEYARQGLVHGVRNYILKPVKFDEIVSVFSLIKQELNERCKSKPAEPADTSGGYYDKIIEIVESYVVKQLKNASLEGAAQQVNMSPNYLSKIFKEKTGQNFSDYLFEMKMIKSKEMMADINLKIYHISSAIGYNNPKNFSRAFKQYHGVSPREYR</sequence>
<dbReference type="InterPro" id="IPR009057">
    <property type="entry name" value="Homeodomain-like_sf"/>
</dbReference>
<dbReference type="OrthoDB" id="159632at2"/>
<dbReference type="GO" id="GO:0000160">
    <property type="term" value="P:phosphorelay signal transduction system"/>
    <property type="evidence" value="ECO:0007669"/>
    <property type="project" value="UniProtKB-KW"/>
</dbReference>
<dbReference type="PROSITE" id="PS50110">
    <property type="entry name" value="RESPONSE_REGULATORY"/>
    <property type="match status" value="1"/>
</dbReference>
<evidence type="ECO:0000259" key="10">
    <source>
        <dbReference type="PROSITE" id="PS50110"/>
    </source>
</evidence>
<dbReference type="Gene3D" id="3.40.50.2300">
    <property type="match status" value="1"/>
</dbReference>
<dbReference type="EMBL" id="SIRE01000018">
    <property type="protein sequence ID" value="TBL75186.1"/>
    <property type="molecule type" value="Genomic_DNA"/>
</dbReference>
<evidence type="ECO:0000256" key="1">
    <source>
        <dbReference type="ARBA" id="ARBA00004496"/>
    </source>
</evidence>
<proteinExistence type="predicted"/>
<protein>
    <submittedName>
        <fullName evidence="11">Response regulator</fullName>
    </submittedName>
</protein>
<dbReference type="PANTHER" id="PTHR42713:SF3">
    <property type="entry name" value="TRANSCRIPTIONAL REGULATORY PROTEIN HPTR"/>
    <property type="match status" value="1"/>
</dbReference>
<evidence type="ECO:0000259" key="9">
    <source>
        <dbReference type="PROSITE" id="PS01124"/>
    </source>
</evidence>
<keyword evidence="3 8" id="KW-0597">Phosphoprotein</keyword>
<dbReference type="SMART" id="SM00448">
    <property type="entry name" value="REC"/>
    <property type="match status" value="1"/>
</dbReference>
<dbReference type="AlphaFoldDB" id="A0A4Q9DKC5"/>
<comment type="caution">
    <text evidence="11">The sequence shown here is derived from an EMBL/GenBank/DDBJ whole genome shotgun (WGS) entry which is preliminary data.</text>
</comment>
<keyword evidence="5" id="KW-0805">Transcription regulation</keyword>
<evidence type="ECO:0000256" key="8">
    <source>
        <dbReference type="PROSITE-ProRule" id="PRU00169"/>
    </source>
</evidence>
<accession>A0A4Q9DKC5</accession>
<dbReference type="InterPro" id="IPR051552">
    <property type="entry name" value="HptR"/>
</dbReference>
<dbReference type="InterPro" id="IPR011006">
    <property type="entry name" value="CheY-like_superfamily"/>
</dbReference>
<gene>
    <name evidence="11" type="ORF">EYB31_24505</name>
</gene>
<reference evidence="11 12" key="1">
    <citation type="submission" date="2019-02" db="EMBL/GenBank/DDBJ databases">
        <title>Paenibacillus sp. nov., isolated from surface-sterilized tissue of Thalictrum simplex L.</title>
        <authorList>
            <person name="Tuo L."/>
        </authorList>
    </citation>
    <scope>NUCLEOTIDE SEQUENCE [LARGE SCALE GENOMIC DNA]</scope>
    <source>
        <strain evidence="11 12">N2SHLJ1</strain>
    </source>
</reference>
<dbReference type="Proteomes" id="UP000293142">
    <property type="component" value="Unassembled WGS sequence"/>
</dbReference>
<dbReference type="Pfam" id="PF00072">
    <property type="entry name" value="Response_reg"/>
    <property type="match status" value="1"/>
</dbReference>